<feature type="transmembrane region" description="Helical" evidence="1">
    <location>
        <begin position="73"/>
        <end position="91"/>
    </location>
</feature>
<sequence>MKNKLEKRIELSAWIIMSFLLLVFVPRNKIREAQLSFLFKQVLTWIFGLLVVEKNLISYPSRLFFKKANKSSFTFEYFVYPALCSFFNLYYPEKRSTFYKFCYYLLFSGIITGFEVVGCKYTNLIKYKNWKWYWSFITMWVTYYISLIYYRWYFKDKLKAQ</sequence>
<keyword evidence="3" id="KW-1185">Reference proteome</keyword>
<keyword evidence="1" id="KW-1133">Transmembrane helix</keyword>
<accession>A0ABV1EY72</accession>
<dbReference type="NCBIfam" id="NF041644">
    <property type="entry name" value="CBO0543_fam"/>
    <property type="match status" value="1"/>
</dbReference>
<evidence type="ECO:0000256" key="1">
    <source>
        <dbReference type="SAM" id="Phobius"/>
    </source>
</evidence>
<name>A0ABV1EY72_9BACI</name>
<gene>
    <name evidence="2" type="ORF">WMO63_10250</name>
</gene>
<evidence type="ECO:0000313" key="3">
    <source>
        <dbReference type="Proteomes" id="UP001465426"/>
    </source>
</evidence>
<dbReference type="EMBL" id="JBBMFN010000020">
    <property type="protein sequence ID" value="MEQ2466044.1"/>
    <property type="molecule type" value="Genomic_DNA"/>
</dbReference>
<dbReference type="Proteomes" id="UP001465426">
    <property type="component" value="Unassembled WGS sequence"/>
</dbReference>
<evidence type="ECO:0000313" key="2">
    <source>
        <dbReference type="EMBL" id="MEQ2466044.1"/>
    </source>
</evidence>
<keyword evidence="1" id="KW-0472">Membrane</keyword>
<organism evidence="2 3">
    <name type="scientific">Niallia hominis</name>
    <dbReference type="NCBI Taxonomy" id="3133173"/>
    <lineage>
        <taxon>Bacteria</taxon>
        <taxon>Bacillati</taxon>
        <taxon>Bacillota</taxon>
        <taxon>Bacilli</taxon>
        <taxon>Bacillales</taxon>
        <taxon>Bacillaceae</taxon>
        <taxon>Niallia</taxon>
    </lineage>
</organism>
<proteinExistence type="predicted"/>
<reference evidence="2 3" key="1">
    <citation type="submission" date="2024-03" db="EMBL/GenBank/DDBJ databases">
        <title>Human intestinal bacterial collection.</title>
        <authorList>
            <person name="Pauvert C."/>
            <person name="Hitch T.C.A."/>
            <person name="Clavel T."/>
        </authorList>
    </citation>
    <scope>NUCLEOTIDE SEQUENCE [LARGE SCALE GENOMIC DNA]</scope>
    <source>
        <strain evidence="2 3">CLA-SR-H024</strain>
    </source>
</reference>
<comment type="caution">
    <text evidence="2">The sequence shown here is derived from an EMBL/GenBank/DDBJ whole genome shotgun (WGS) entry which is preliminary data.</text>
</comment>
<dbReference type="RefSeq" id="WP_349204694.1">
    <property type="nucleotide sequence ID" value="NZ_JBBMFN010000020.1"/>
</dbReference>
<protein>
    <submittedName>
        <fullName evidence="2">CBO0543 family protein</fullName>
    </submittedName>
</protein>
<feature type="transmembrane region" description="Helical" evidence="1">
    <location>
        <begin position="133"/>
        <end position="152"/>
    </location>
</feature>
<feature type="transmembrane region" description="Helical" evidence="1">
    <location>
        <begin position="103"/>
        <end position="121"/>
    </location>
</feature>
<feature type="transmembrane region" description="Helical" evidence="1">
    <location>
        <begin position="33"/>
        <end position="52"/>
    </location>
</feature>
<dbReference type="InterPro" id="IPR048147">
    <property type="entry name" value="CBO0543-like"/>
</dbReference>
<keyword evidence="1" id="KW-0812">Transmembrane</keyword>